<name>A0A6A6D7U3_9PEZI</name>
<reference evidence="2" key="1">
    <citation type="journal article" date="2020" name="Stud. Mycol.">
        <title>101 Dothideomycetes genomes: a test case for predicting lifestyles and emergence of pathogens.</title>
        <authorList>
            <person name="Haridas S."/>
            <person name="Albert R."/>
            <person name="Binder M."/>
            <person name="Bloem J."/>
            <person name="Labutti K."/>
            <person name="Salamov A."/>
            <person name="Andreopoulos B."/>
            <person name="Baker S."/>
            <person name="Barry K."/>
            <person name="Bills G."/>
            <person name="Bluhm B."/>
            <person name="Cannon C."/>
            <person name="Castanera R."/>
            <person name="Culley D."/>
            <person name="Daum C."/>
            <person name="Ezra D."/>
            <person name="Gonzalez J."/>
            <person name="Henrissat B."/>
            <person name="Kuo A."/>
            <person name="Liang C."/>
            <person name="Lipzen A."/>
            <person name="Lutzoni F."/>
            <person name="Magnuson J."/>
            <person name="Mondo S."/>
            <person name="Nolan M."/>
            <person name="Ohm R."/>
            <person name="Pangilinan J."/>
            <person name="Park H.-J."/>
            <person name="Ramirez L."/>
            <person name="Alfaro M."/>
            <person name="Sun H."/>
            <person name="Tritt A."/>
            <person name="Yoshinaga Y."/>
            <person name="Zwiers L.-H."/>
            <person name="Turgeon B."/>
            <person name="Goodwin S."/>
            <person name="Spatafora J."/>
            <person name="Crous P."/>
            <person name="Grigoriev I."/>
        </authorList>
    </citation>
    <scope>NUCLEOTIDE SEQUENCE</scope>
    <source>
        <strain evidence="2">CBS 207.26</strain>
    </source>
</reference>
<accession>A0A6A6D7U3</accession>
<dbReference type="OrthoDB" id="3798129at2759"/>
<dbReference type="Proteomes" id="UP000800200">
    <property type="component" value="Unassembled WGS sequence"/>
</dbReference>
<feature type="domain" description="Tc toxin complex TcA C-terminal TcB-binding" evidence="1">
    <location>
        <begin position="99"/>
        <end position="209"/>
    </location>
</feature>
<sequence length="212" mass="24220">MNGVVQVIRIGADSLTYESTSAGRKNGHMRTTQDRVQTANSSGYELKNTDKQIMAYQARIAIANQDLITNQQKQTDNSQEVVDFLTHKYTNEELYSLMEALFMSLKNMEATHHKERGHDLEVSKYVSLRQTNPFALLQLRENGACEFAILKILYDMDFPGHYLCKIKTVTLTMPCIIGPYTNVNCTLRLTAHKYRSDPSAKDKRDYVEKTPD</sequence>
<evidence type="ECO:0000313" key="2">
    <source>
        <dbReference type="EMBL" id="KAF2175467.1"/>
    </source>
</evidence>
<keyword evidence="3" id="KW-1185">Reference proteome</keyword>
<dbReference type="InterPro" id="IPR040840">
    <property type="entry name" value="TcA_TcB_BD"/>
</dbReference>
<organism evidence="2 3">
    <name type="scientific">Zopfia rhizophila CBS 207.26</name>
    <dbReference type="NCBI Taxonomy" id="1314779"/>
    <lineage>
        <taxon>Eukaryota</taxon>
        <taxon>Fungi</taxon>
        <taxon>Dikarya</taxon>
        <taxon>Ascomycota</taxon>
        <taxon>Pezizomycotina</taxon>
        <taxon>Dothideomycetes</taxon>
        <taxon>Dothideomycetes incertae sedis</taxon>
        <taxon>Zopfiaceae</taxon>
        <taxon>Zopfia</taxon>
    </lineage>
</organism>
<proteinExistence type="predicted"/>
<dbReference type="Pfam" id="PF18276">
    <property type="entry name" value="TcA_TcB_BD"/>
    <property type="match status" value="1"/>
</dbReference>
<dbReference type="AlphaFoldDB" id="A0A6A6D7U3"/>
<protein>
    <recommendedName>
        <fullName evidence="1">Tc toxin complex TcA C-terminal TcB-binding domain-containing protein</fullName>
    </recommendedName>
</protein>
<gene>
    <name evidence="2" type="ORF">K469DRAFT_764898</name>
</gene>
<dbReference type="EMBL" id="ML994731">
    <property type="protein sequence ID" value="KAF2175467.1"/>
    <property type="molecule type" value="Genomic_DNA"/>
</dbReference>
<evidence type="ECO:0000259" key="1">
    <source>
        <dbReference type="Pfam" id="PF18276"/>
    </source>
</evidence>
<evidence type="ECO:0000313" key="3">
    <source>
        <dbReference type="Proteomes" id="UP000800200"/>
    </source>
</evidence>